<name>A0A5Q4BSV3_9PEZI</name>
<keyword evidence="2" id="KW-0472">Membrane</keyword>
<evidence type="ECO:0000259" key="4">
    <source>
        <dbReference type="Pfam" id="PF20684"/>
    </source>
</evidence>
<dbReference type="PANTHER" id="PTHR37017:SF3">
    <property type="entry name" value="AB HYDROLASE-1 DOMAIN-CONTAINING PROTEIN"/>
    <property type="match status" value="1"/>
</dbReference>
<dbReference type="Pfam" id="PF20684">
    <property type="entry name" value="Fung_rhodopsin"/>
    <property type="match status" value="1"/>
</dbReference>
<feature type="transmembrane region" description="Helical" evidence="2">
    <location>
        <begin position="229"/>
        <end position="247"/>
    </location>
</feature>
<dbReference type="InterPro" id="IPR029058">
    <property type="entry name" value="AB_hydrolase_fold"/>
</dbReference>
<keyword evidence="2" id="KW-1133">Transmembrane helix</keyword>
<dbReference type="PANTHER" id="PTHR37017">
    <property type="entry name" value="AB HYDROLASE-1 DOMAIN-CONTAINING PROTEIN-RELATED"/>
    <property type="match status" value="1"/>
</dbReference>
<evidence type="ECO:0000313" key="6">
    <source>
        <dbReference type="Proteomes" id="UP000326340"/>
    </source>
</evidence>
<evidence type="ECO:0000256" key="1">
    <source>
        <dbReference type="SAM" id="MobiDB-lite"/>
    </source>
</evidence>
<dbReference type="Pfam" id="PF12697">
    <property type="entry name" value="Abhydrolase_6"/>
    <property type="match status" value="1"/>
</dbReference>
<evidence type="ECO:0000256" key="2">
    <source>
        <dbReference type="SAM" id="Phobius"/>
    </source>
</evidence>
<reference evidence="5 6" key="1">
    <citation type="journal article" date="2019" name="Sci. Rep.">
        <title>Colletotrichum shisoi sp. nov., an anthracnose pathogen of Perilla frutescens in Japan: molecular phylogenetic, morphological and genomic evidence.</title>
        <authorList>
            <person name="Gan P."/>
            <person name="Tsushima A."/>
            <person name="Hiroyama R."/>
            <person name="Narusaka M."/>
            <person name="Takano Y."/>
            <person name="Narusaka Y."/>
            <person name="Kawaradani M."/>
            <person name="Damm U."/>
            <person name="Shirasu K."/>
        </authorList>
    </citation>
    <scope>NUCLEOTIDE SEQUENCE [LARGE SCALE GENOMIC DNA]</scope>
    <source>
        <strain evidence="5 6">PG-2018a</strain>
    </source>
</reference>
<feature type="region of interest" description="Disordered" evidence="1">
    <location>
        <begin position="111"/>
        <end position="169"/>
    </location>
</feature>
<proteinExistence type="predicted"/>
<accession>A0A5Q4BSV3</accession>
<feature type="transmembrane region" description="Helical" evidence="2">
    <location>
        <begin position="72"/>
        <end position="90"/>
    </location>
</feature>
<comment type="caution">
    <text evidence="5">The sequence shown here is derived from an EMBL/GenBank/DDBJ whole genome shotgun (WGS) entry which is preliminary data.</text>
</comment>
<dbReference type="InterPro" id="IPR052897">
    <property type="entry name" value="Sec-Metab_Biosynth_Hydrolase"/>
</dbReference>
<sequence length="373" mass="41022">TSGFNIVTDIWILVLPVKTLSGILRPRREKIALGLIFGVGLFATITSVIRLHTIYTYTLAEDVFRESILVNIWSMLEINIGIICASVPALKPLFTPKALREATDRNRRAGYQYHSQERSAFNSNGPKSRDGAFDLDRVGEHASSRTMFQSTSRKSRSEDNDVDAARQALSRETAQGRDVVVIAYSYGGMVGNSVIKGFAPLRDAAKGGSAPATSSTSDDHRDALPEGHAIGLILIASGFTLTGLAFMDPFFGRPPPGWRVNSTTGYAELVADPREFFYHDLPAEEAEFWTSRLTTQSLKALFEGGEHAYAGWQDVPAWYIGTVQDRGLPVVAQRMIVSMAREMGARVEHRELQTSHSPFLSQPENTVSIVLEA</sequence>
<feature type="domain" description="AB hydrolase-1" evidence="3">
    <location>
        <begin position="160"/>
        <end position="367"/>
    </location>
</feature>
<dbReference type="InterPro" id="IPR000073">
    <property type="entry name" value="AB_hydrolase_1"/>
</dbReference>
<dbReference type="Proteomes" id="UP000326340">
    <property type="component" value="Unassembled WGS sequence"/>
</dbReference>
<feature type="compositionally biased region" description="Basic and acidic residues" evidence="1">
    <location>
        <begin position="127"/>
        <end position="143"/>
    </location>
</feature>
<feature type="transmembrane region" description="Helical" evidence="2">
    <location>
        <begin position="6"/>
        <end position="24"/>
    </location>
</feature>
<dbReference type="EMBL" id="PUHP01000425">
    <property type="protein sequence ID" value="TQN70130.1"/>
    <property type="molecule type" value="Genomic_DNA"/>
</dbReference>
<dbReference type="Gene3D" id="3.40.50.1820">
    <property type="entry name" value="alpha/beta hydrolase"/>
    <property type="match status" value="1"/>
</dbReference>
<evidence type="ECO:0000313" key="5">
    <source>
        <dbReference type="EMBL" id="TQN70130.1"/>
    </source>
</evidence>
<feature type="non-terminal residue" evidence="5">
    <location>
        <position position="1"/>
    </location>
</feature>
<dbReference type="AlphaFoldDB" id="A0A5Q4BSV3"/>
<protein>
    <submittedName>
        <fullName evidence="5">Uncharacterized protein</fullName>
    </submittedName>
</protein>
<evidence type="ECO:0000259" key="3">
    <source>
        <dbReference type="Pfam" id="PF12697"/>
    </source>
</evidence>
<keyword evidence="2" id="KW-0812">Transmembrane</keyword>
<organism evidence="5 6">
    <name type="scientific">Colletotrichum shisoi</name>
    <dbReference type="NCBI Taxonomy" id="2078593"/>
    <lineage>
        <taxon>Eukaryota</taxon>
        <taxon>Fungi</taxon>
        <taxon>Dikarya</taxon>
        <taxon>Ascomycota</taxon>
        <taxon>Pezizomycotina</taxon>
        <taxon>Sordariomycetes</taxon>
        <taxon>Hypocreomycetidae</taxon>
        <taxon>Glomerellales</taxon>
        <taxon>Glomerellaceae</taxon>
        <taxon>Colletotrichum</taxon>
        <taxon>Colletotrichum destructivum species complex</taxon>
    </lineage>
</organism>
<feature type="transmembrane region" description="Helical" evidence="2">
    <location>
        <begin position="31"/>
        <end position="52"/>
    </location>
</feature>
<feature type="domain" description="Rhodopsin" evidence="4">
    <location>
        <begin position="2"/>
        <end position="94"/>
    </location>
</feature>
<dbReference type="OrthoDB" id="5329176at2759"/>
<gene>
    <name evidence="5" type="ORF">CSHISOI_05361</name>
</gene>
<dbReference type="InterPro" id="IPR049326">
    <property type="entry name" value="Rhodopsin_dom_fungi"/>
</dbReference>
<feature type="non-terminal residue" evidence="5">
    <location>
        <position position="373"/>
    </location>
</feature>
<dbReference type="SUPFAM" id="SSF53474">
    <property type="entry name" value="alpha/beta-Hydrolases"/>
    <property type="match status" value="1"/>
</dbReference>
<keyword evidence="6" id="KW-1185">Reference proteome</keyword>